<dbReference type="InterPro" id="IPR041698">
    <property type="entry name" value="Methyltransf_25"/>
</dbReference>
<organism evidence="2 3">
    <name type="scientific">Aurantimonas endophytica</name>
    <dbReference type="NCBI Taxonomy" id="1522175"/>
    <lineage>
        <taxon>Bacteria</taxon>
        <taxon>Pseudomonadati</taxon>
        <taxon>Pseudomonadota</taxon>
        <taxon>Alphaproteobacteria</taxon>
        <taxon>Hyphomicrobiales</taxon>
        <taxon>Aurantimonadaceae</taxon>
        <taxon>Aurantimonas</taxon>
    </lineage>
</organism>
<dbReference type="PANTHER" id="PTHR42912">
    <property type="entry name" value="METHYLTRANSFERASE"/>
    <property type="match status" value="1"/>
</dbReference>
<name>A0A7W6HI93_9HYPH</name>
<gene>
    <name evidence="2" type="ORF">GGR03_004541</name>
</gene>
<dbReference type="Gene3D" id="3.40.50.150">
    <property type="entry name" value="Vaccinia Virus protein VP39"/>
    <property type="match status" value="1"/>
</dbReference>
<keyword evidence="2" id="KW-0489">Methyltransferase</keyword>
<feature type="domain" description="Methyltransferase" evidence="1">
    <location>
        <begin position="52"/>
        <end position="141"/>
    </location>
</feature>
<protein>
    <submittedName>
        <fullName evidence="2">SAM-dependent methyltransferase</fullName>
    </submittedName>
</protein>
<dbReference type="CDD" id="cd02440">
    <property type="entry name" value="AdoMet_MTases"/>
    <property type="match status" value="1"/>
</dbReference>
<dbReference type="RefSeq" id="WP_183210995.1">
    <property type="nucleotide sequence ID" value="NZ_JAAAMM010000006.1"/>
</dbReference>
<proteinExistence type="predicted"/>
<accession>A0A7W6HI93</accession>
<dbReference type="EMBL" id="JACIEM010000006">
    <property type="protein sequence ID" value="MBB4005442.1"/>
    <property type="molecule type" value="Genomic_DNA"/>
</dbReference>
<evidence type="ECO:0000313" key="2">
    <source>
        <dbReference type="EMBL" id="MBB4005442.1"/>
    </source>
</evidence>
<comment type="caution">
    <text evidence="2">The sequence shown here is derived from an EMBL/GenBank/DDBJ whole genome shotgun (WGS) entry which is preliminary data.</text>
</comment>
<dbReference type="AlphaFoldDB" id="A0A7W6HI93"/>
<dbReference type="InterPro" id="IPR029063">
    <property type="entry name" value="SAM-dependent_MTases_sf"/>
</dbReference>
<keyword evidence="2" id="KW-0808">Transferase</keyword>
<dbReference type="SUPFAM" id="SSF53335">
    <property type="entry name" value="S-adenosyl-L-methionine-dependent methyltransferases"/>
    <property type="match status" value="1"/>
</dbReference>
<dbReference type="PANTHER" id="PTHR42912:SF45">
    <property type="entry name" value="23S RRNA (GUANINE(745)-N(1))-METHYLTRANSFERASE"/>
    <property type="match status" value="1"/>
</dbReference>
<dbReference type="GO" id="GO:0032259">
    <property type="term" value="P:methylation"/>
    <property type="evidence" value="ECO:0007669"/>
    <property type="project" value="UniProtKB-KW"/>
</dbReference>
<sequence>MPSDRGFDLRHPAVAGYDIIADAFEAARKVKPWELAYFSGLAERLAPGDHLLDCGCGTGHVGLASLVDAGMSITALDGSAGMLKHFRRRYPGVATIRCDMLAYEPAEKFAAIIAWDSFFHLSHDEQARMIRHFAAWLRPGGLLLFTSGPGHSTIDDTMFGTPFAYASFSDAGYRELLGANGLSVLASDFDEPHAAIHKVWLAQRE</sequence>
<dbReference type="InterPro" id="IPR050508">
    <property type="entry name" value="Methyltransf_Superfamily"/>
</dbReference>
<keyword evidence="3" id="KW-1185">Reference proteome</keyword>
<dbReference type="GO" id="GO:0008168">
    <property type="term" value="F:methyltransferase activity"/>
    <property type="evidence" value="ECO:0007669"/>
    <property type="project" value="UniProtKB-KW"/>
</dbReference>
<dbReference type="Proteomes" id="UP000588647">
    <property type="component" value="Unassembled WGS sequence"/>
</dbReference>
<reference evidence="2 3" key="1">
    <citation type="submission" date="2020-08" db="EMBL/GenBank/DDBJ databases">
        <title>Genomic Encyclopedia of Type Strains, Phase IV (KMG-IV): sequencing the most valuable type-strain genomes for metagenomic binning, comparative biology and taxonomic classification.</title>
        <authorList>
            <person name="Goeker M."/>
        </authorList>
    </citation>
    <scope>NUCLEOTIDE SEQUENCE [LARGE SCALE GENOMIC DNA]</scope>
    <source>
        <strain evidence="2 3">DSM 103570</strain>
    </source>
</reference>
<evidence type="ECO:0000259" key="1">
    <source>
        <dbReference type="Pfam" id="PF13649"/>
    </source>
</evidence>
<evidence type="ECO:0000313" key="3">
    <source>
        <dbReference type="Proteomes" id="UP000588647"/>
    </source>
</evidence>
<dbReference type="Pfam" id="PF13649">
    <property type="entry name" value="Methyltransf_25"/>
    <property type="match status" value="1"/>
</dbReference>